<organism evidence="3 4">
    <name type="scientific">Pinctada imbricata</name>
    <name type="common">Atlantic pearl-oyster</name>
    <name type="synonym">Pinctada martensii</name>
    <dbReference type="NCBI Taxonomy" id="66713"/>
    <lineage>
        <taxon>Eukaryota</taxon>
        <taxon>Metazoa</taxon>
        <taxon>Spiralia</taxon>
        <taxon>Lophotrochozoa</taxon>
        <taxon>Mollusca</taxon>
        <taxon>Bivalvia</taxon>
        <taxon>Autobranchia</taxon>
        <taxon>Pteriomorphia</taxon>
        <taxon>Pterioida</taxon>
        <taxon>Pterioidea</taxon>
        <taxon>Pteriidae</taxon>
        <taxon>Pinctada</taxon>
    </lineage>
</organism>
<name>A0AA88Y4I7_PINIB</name>
<feature type="repeat" description="HEAT" evidence="1">
    <location>
        <begin position="207"/>
        <end position="244"/>
    </location>
</feature>
<dbReference type="InterPro" id="IPR011989">
    <property type="entry name" value="ARM-like"/>
</dbReference>
<protein>
    <recommendedName>
        <fullName evidence="5">Serine/threonine-protein phosphatase 4 regulatory subunit 4</fullName>
    </recommendedName>
</protein>
<dbReference type="PANTHER" id="PTHR21467">
    <property type="entry name" value="PROTEIN PHOSPHATASE 4 REGULATORY SUBUNIT 4 PPP4R4"/>
    <property type="match status" value="1"/>
</dbReference>
<dbReference type="GO" id="GO:0008287">
    <property type="term" value="C:protein serine/threonine phosphatase complex"/>
    <property type="evidence" value="ECO:0007669"/>
    <property type="project" value="TreeGrafter"/>
</dbReference>
<dbReference type="Gene3D" id="1.25.10.10">
    <property type="entry name" value="Leucine-rich Repeat Variant"/>
    <property type="match status" value="1"/>
</dbReference>
<dbReference type="InterPro" id="IPR021133">
    <property type="entry name" value="HEAT_type_2"/>
</dbReference>
<dbReference type="PANTHER" id="PTHR21467:SF0">
    <property type="entry name" value="SERINE_THREONINE-PROTEIN PHOSPHATASE 4 REGULATORY SUBUNIT 4"/>
    <property type="match status" value="1"/>
</dbReference>
<reference evidence="3" key="1">
    <citation type="submission" date="2019-08" db="EMBL/GenBank/DDBJ databases">
        <title>The improved chromosome-level genome for the pearl oyster Pinctada fucata martensii using PacBio sequencing and Hi-C.</title>
        <authorList>
            <person name="Zheng Z."/>
        </authorList>
    </citation>
    <scope>NUCLEOTIDE SEQUENCE</scope>
    <source>
        <strain evidence="3">ZZ-2019</strain>
        <tissue evidence="3">Adductor muscle</tissue>
    </source>
</reference>
<dbReference type="SUPFAM" id="SSF48371">
    <property type="entry name" value="ARM repeat"/>
    <property type="match status" value="1"/>
</dbReference>
<dbReference type="GO" id="GO:0019888">
    <property type="term" value="F:protein phosphatase regulator activity"/>
    <property type="evidence" value="ECO:0007669"/>
    <property type="project" value="TreeGrafter"/>
</dbReference>
<dbReference type="AlphaFoldDB" id="A0AA88Y4I7"/>
<dbReference type="InterPro" id="IPR016024">
    <property type="entry name" value="ARM-type_fold"/>
</dbReference>
<evidence type="ECO:0000256" key="2">
    <source>
        <dbReference type="SAM" id="MobiDB-lite"/>
    </source>
</evidence>
<dbReference type="PROSITE" id="PS50077">
    <property type="entry name" value="HEAT_REPEAT"/>
    <property type="match status" value="2"/>
</dbReference>
<dbReference type="Proteomes" id="UP001186944">
    <property type="component" value="Unassembled WGS sequence"/>
</dbReference>
<gene>
    <name evidence="3" type="ORF">FSP39_023500</name>
</gene>
<comment type="caution">
    <text evidence="3">The sequence shown here is derived from an EMBL/GenBank/DDBJ whole genome shotgun (WGS) entry which is preliminary data.</text>
</comment>
<dbReference type="InterPro" id="IPR039918">
    <property type="entry name" value="PPP4R4"/>
</dbReference>
<sequence>MEEIEVFCTKSLTTGENVKLFLEEEVLAPGECGAGQPYYQTNIDAIDVEDLNHNQSSGQEVQRISVINNLPDLLRDTESHDECMRRVVPKVREVLHVAQTEMQLAASSAFLQILQKNLVPIQNYSQTFLQTILNSVDSKDPDVATAWLDTLLDVIDLLPKDVIKKEILSIAIAKGQLSQSVQARLSCCRILGKIATKFEPFVIKKEILPVVQSLCQDVDYEVRGCMCRQLDKVARGLGLEATKSAILPELVELTNDEECYVRIAGLETVNEILSLLDAETSTTTIVPLVCKFCQQALQSEDATLPIVSMQYGKLCHGLAEHLTDEQKQWFIDHYKKLCKIGLAAERNKASTRPAVVQPVVIEKRDPPSGKDSDQLPSLFELEDKLVECRRNAAFNFPAMVLFTGAKCFKSELHGTFSSLCKDPHISVRKTVSTGYHEVCKILGSHVQILQHDLITLLKDDSIEVLKGVISNIAVILDCYLSAGSNHTISDSKSNNVSEIIPAILGSEPVIFGSNNWRLQEELMNNLSCFIRVYNSENLHNKVIPLLFQKLKTARALPVKLAAARSALVIIRKLKKQEHREELLHRLVEDFCHAKSCYQRSVFIDICKIVIDLYSKKFFKEHFFEYLLELHSDPVANIRLHLCSILPDLKQLIKLPTDRSLLQLLDMCVRKLLVAEKDRDVQYAIKTAVEELDKIHIQMESLTRRMYFEQDVADQKKEDEEKSLIEAEERELKKDEEKEDKKSKGDKRNSVSAKKVENGSGVSKIPAPKKGR</sequence>
<evidence type="ECO:0008006" key="5">
    <source>
        <dbReference type="Google" id="ProtNLM"/>
    </source>
</evidence>
<proteinExistence type="predicted"/>
<dbReference type="GO" id="GO:0005829">
    <property type="term" value="C:cytosol"/>
    <property type="evidence" value="ECO:0007669"/>
    <property type="project" value="TreeGrafter"/>
</dbReference>
<dbReference type="EMBL" id="VSWD01000009">
    <property type="protein sequence ID" value="KAK3094055.1"/>
    <property type="molecule type" value="Genomic_DNA"/>
</dbReference>
<evidence type="ECO:0000256" key="1">
    <source>
        <dbReference type="PROSITE-ProRule" id="PRU00103"/>
    </source>
</evidence>
<evidence type="ECO:0000313" key="4">
    <source>
        <dbReference type="Proteomes" id="UP001186944"/>
    </source>
</evidence>
<feature type="repeat" description="HEAT" evidence="1">
    <location>
        <begin position="246"/>
        <end position="284"/>
    </location>
</feature>
<keyword evidence="4" id="KW-1185">Reference proteome</keyword>
<accession>A0AA88Y4I7</accession>
<feature type="compositionally biased region" description="Basic and acidic residues" evidence="2">
    <location>
        <begin position="714"/>
        <end position="756"/>
    </location>
</feature>
<evidence type="ECO:0000313" key="3">
    <source>
        <dbReference type="EMBL" id="KAK3094055.1"/>
    </source>
</evidence>
<feature type="region of interest" description="Disordered" evidence="2">
    <location>
        <begin position="714"/>
        <end position="771"/>
    </location>
</feature>